<reference evidence="1" key="1">
    <citation type="submission" date="2021-02" db="EMBL/GenBank/DDBJ databases">
        <authorList>
            <person name="Nowell W R."/>
        </authorList>
    </citation>
    <scope>NUCLEOTIDE SEQUENCE</scope>
</reference>
<protein>
    <submittedName>
        <fullName evidence="1">Uncharacterized protein</fullName>
    </submittedName>
</protein>
<accession>A0A820FFC0</accession>
<comment type="caution">
    <text evidence="1">The sequence shown here is derived from an EMBL/GenBank/DDBJ whole genome shotgun (WGS) entry which is preliminary data.</text>
</comment>
<organism evidence="1 2">
    <name type="scientific">Adineta steineri</name>
    <dbReference type="NCBI Taxonomy" id="433720"/>
    <lineage>
        <taxon>Eukaryota</taxon>
        <taxon>Metazoa</taxon>
        <taxon>Spiralia</taxon>
        <taxon>Gnathifera</taxon>
        <taxon>Rotifera</taxon>
        <taxon>Eurotatoria</taxon>
        <taxon>Bdelloidea</taxon>
        <taxon>Adinetida</taxon>
        <taxon>Adinetidae</taxon>
        <taxon>Adineta</taxon>
    </lineage>
</organism>
<sequence length="46" mass="5098">MSCNKSVNIFLFGLASGMTTDIRTSDQNQQILMTFAYAFSVTLMVT</sequence>
<dbReference type="EMBL" id="CAJOAY010013087">
    <property type="protein sequence ID" value="CAF4260787.1"/>
    <property type="molecule type" value="Genomic_DNA"/>
</dbReference>
<dbReference type="Proteomes" id="UP000663881">
    <property type="component" value="Unassembled WGS sequence"/>
</dbReference>
<name>A0A820FFC0_9BILA</name>
<evidence type="ECO:0000313" key="1">
    <source>
        <dbReference type="EMBL" id="CAF4260787.1"/>
    </source>
</evidence>
<feature type="non-terminal residue" evidence="1">
    <location>
        <position position="46"/>
    </location>
</feature>
<dbReference type="AlphaFoldDB" id="A0A820FFC0"/>
<gene>
    <name evidence="1" type="ORF">OKA104_LOCUS44115</name>
</gene>
<evidence type="ECO:0000313" key="2">
    <source>
        <dbReference type="Proteomes" id="UP000663881"/>
    </source>
</evidence>
<proteinExistence type="predicted"/>